<reference evidence="3" key="1">
    <citation type="submission" date="2020-12" db="UniProtKB">
        <authorList>
            <consortium name="WormBaseParasite"/>
        </authorList>
    </citation>
    <scope>IDENTIFICATION</scope>
    <source>
        <strain evidence="3">MHco3</strain>
    </source>
</reference>
<dbReference type="PANTHER" id="PTHR16537">
    <property type="entry name" value="SJOEGREN SYNDROME/SCLERODERMA AUTOANTIGEN 1"/>
    <property type="match status" value="1"/>
</dbReference>
<proteinExistence type="predicted"/>
<dbReference type="OMA" id="WCAERLK"/>
<protein>
    <submittedName>
        <fullName evidence="3">Sjogrens syndrome scleroderma autoantigen 1</fullName>
    </submittedName>
</protein>
<organism evidence="2 3">
    <name type="scientific">Haemonchus contortus</name>
    <name type="common">Barber pole worm</name>
    <dbReference type="NCBI Taxonomy" id="6289"/>
    <lineage>
        <taxon>Eukaryota</taxon>
        <taxon>Metazoa</taxon>
        <taxon>Ecdysozoa</taxon>
        <taxon>Nematoda</taxon>
        <taxon>Chromadorea</taxon>
        <taxon>Rhabditida</taxon>
        <taxon>Rhabditina</taxon>
        <taxon>Rhabditomorpha</taxon>
        <taxon>Strongyloidea</taxon>
        <taxon>Trichostrongylidae</taxon>
        <taxon>Haemonchus</taxon>
    </lineage>
</organism>
<feature type="compositionally biased region" description="Low complexity" evidence="1">
    <location>
        <begin position="11"/>
        <end position="26"/>
    </location>
</feature>
<keyword evidence="2" id="KW-1185">Reference proteome</keyword>
<accession>A0A7I4YD88</accession>
<dbReference type="InterPro" id="IPR009563">
    <property type="entry name" value="SSSCA1"/>
</dbReference>
<dbReference type="InterPro" id="IPR051888">
    <property type="entry name" value="UPF0148_domain"/>
</dbReference>
<dbReference type="AlphaFoldDB" id="A0A7I4YD88"/>
<dbReference type="Pfam" id="PF06677">
    <property type="entry name" value="Auto_anti-p27"/>
    <property type="match status" value="1"/>
</dbReference>
<dbReference type="WBParaSite" id="HCON_00080230-00001">
    <property type="protein sequence ID" value="HCON_00080230-00001"/>
    <property type="gene ID" value="HCON_00080230"/>
</dbReference>
<dbReference type="PANTHER" id="PTHR16537:SF1">
    <property type="entry name" value="PROTEIN ZNRD2"/>
    <property type="match status" value="1"/>
</dbReference>
<sequence length="221" mass="24300">CMGHRGFIQPSCQSKSGQASKSSSHSRTSNISAQKNCAKMAPVNGIRELSEEQLAEAQEIRAKFRDDVSKKMGELLLRGVTMLDAYCHICDGILMEDRNGVRRCVTCELLEEHTKEGSRLVAEVPLDATADGFTPGNSALSNELPVEQDKACFSKKLPVKQDAEPLHCSDGCNVALLAIDGKLRWLGGRIDQSENLSEIRELFALVREGLNIIRLAKSDRE</sequence>
<name>A0A7I4YD88_HAECO</name>
<evidence type="ECO:0000313" key="2">
    <source>
        <dbReference type="Proteomes" id="UP000025227"/>
    </source>
</evidence>
<evidence type="ECO:0000256" key="1">
    <source>
        <dbReference type="SAM" id="MobiDB-lite"/>
    </source>
</evidence>
<feature type="region of interest" description="Disordered" evidence="1">
    <location>
        <begin position="1"/>
        <end position="34"/>
    </location>
</feature>
<dbReference type="OrthoDB" id="1667587at2759"/>
<evidence type="ECO:0000313" key="3">
    <source>
        <dbReference type="WBParaSite" id="HCON_00080230-00001"/>
    </source>
</evidence>
<dbReference type="Proteomes" id="UP000025227">
    <property type="component" value="Unplaced"/>
</dbReference>